<gene>
    <name evidence="8" type="ORF">TRICI_001367</name>
</gene>
<name>A0A642VCN3_9ASCO</name>
<keyword evidence="6" id="KW-0106">Calcium</keyword>
<reference evidence="8" key="1">
    <citation type="journal article" date="2019" name="G3 (Bethesda)">
        <title>Genome Assemblies of Two Rare Opportunistic Yeast Pathogens: Diutina rugosa (syn. Candida rugosa) and Trichomonascus ciferrii (syn. Candida ciferrii).</title>
        <authorList>
            <person name="Mixao V."/>
            <person name="Saus E."/>
            <person name="Hansen A.P."/>
            <person name="Lass-Florl C."/>
            <person name="Gabaldon T."/>
        </authorList>
    </citation>
    <scope>NUCLEOTIDE SEQUENCE</scope>
    <source>
        <strain evidence="8">CBS 4856</strain>
    </source>
</reference>
<comment type="cofactor">
    <cofactor evidence="6">
        <name>Ca(2+)</name>
        <dbReference type="ChEBI" id="CHEBI:29108"/>
    </cofactor>
    <text evidence="6">Binds 2 calcium ions per subunit.</text>
</comment>
<evidence type="ECO:0000256" key="6">
    <source>
        <dbReference type="PIRSR" id="PIRSR602640-2"/>
    </source>
</evidence>
<dbReference type="VEuPathDB" id="FungiDB:TRICI_001367"/>
<comment type="caution">
    <text evidence="8">The sequence shown here is derived from an EMBL/GenBank/DDBJ whole genome shotgun (WGS) entry which is preliminary data.</text>
</comment>
<keyword evidence="9" id="KW-1185">Reference proteome</keyword>
<dbReference type="EMBL" id="SWFS01000097">
    <property type="protein sequence ID" value="KAA8916504.1"/>
    <property type="molecule type" value="Genomic_DNA"/>
</dbReference>
<dbReference type="InterPro" id="IPR002640">
    <property type="entry name" value="Arylesterase"/>
</dbReference>
<evidence type="ECO:0000313" key="8">
    <source>
        <dbReference type="EMBL" id="KAA8916504.1"/>
    </source>
</evidence>
<organism evidence="8 9">
    <name type="scientific">Trichomonascus ciferrii</name>
    <dbReference type="NCBI Taxonomy" id="44093"/>
    <lineage>
        <taxon>Eukaryota</taxon>
        <taxon>Fungi</taxon>
        <taxon>Dikarya</taxon>
        <taxon>Ascomycota</taxon>
        <taxon>Saccharomycotina</taxon>
        <taxon>Dipodascomycetes</taxon>
        <taxon>Dipodascales</taxon>
        <taxon>Trichomonascaceae</taxon>
        <taxon>Trichomonascus</taxon>
        <taxon>Trichomonascus ciferrii complex</taxon>
    </lineage>
</organism>
<evidence type="ECO:0000313" key="9">
    <source>
        <dbReference type="Proteomes" id="UP000761534"/>
    </source>
</evidence>
<feature type="binding site" evidence="6">
    <location>
        <position position="189"/>
    </location>
    <ligand>
        <name>Ca(2+)</name>
        <dbReference type="ChEBI" id="CHEBI:29108"/>
        <label>1</label>
        <note>catalytic</note>
    </ligand>
</feature>
<feature type="active site" description="Proton acceptor" evidence="5">
    <location>
        <position position="134"/>
    </location>
</feature>
<dbReference type="GO" id="GO:0004064">
    <property type="term" value="F:arylesterase activity"/>
    <property type="evidence" value="ECO:0007669"/>
    <property type="project" value="InterPro"/>
</dbReference>
<evidence type="ECO:0000256" key="4">
    <source>
        <dbReference type="ARBA" id="ARBA00023180"/>
    </source>
</evidence>
<dbReference type="AlphaFoldDB" id="A0A642VCN3"/>
<keyword evidence="6" id="KW-0479">Metal-binding</keyword>
<dbReference type="PANTHER" id="PTHR11799">
    <property type="entry name" value="PARAOXONASE"/>
    <property type="match status" value="1"/>
</dbReference>
<dbReference type="InterPro" id="IPR051288">
    <property type="entry name" value="Serum_paraoxonase/arylesterase"/>
</dbReference>
<feature type="binding site" evidence="6">
    <location>
        <position position="136"/>
    </location>
    <ligand>
        <name>Ca(2+)</name>
        <dbReference type="ChEBI" id="CHEBI:29108"/>
        <label>1</label>
        <note>catalytic</note>
    </ligand>
</feature>
<evidence type="ECO:0000256" key="1">
    <source>
        <dbReference type="ARBA" id="ARBA00008595"/>
    </source>
</evidence>
<evidence type="ECO:0000256" key="5">
    <source>
        <dbReference type="PIRSR" id="PIRSR602640-1"/>
    </source>
</evidence>
<protein>
    <recommendedName>
        <fullName evidence="10">SMP-30/Gluconolactonase/LRE-like region domain-containing protein</fullName>
    </recommendedName>
</protein>
<proteinExistence type="inferred from homology"/>
<keyword evidence="3 7" id="KW-1015">Disulfide bond</keyword>
<evidence type="ECO:0000256" key="7">
    <source>
        <dbReference type="PIRSR" id="PIRSR602640-3"/>
    </source>
</evidence>
<dbReference type="SUPFAM" id="SSF63829">
    <property type="entry name" value="Calcium-dependent phosphotriesterase"/>
    <property type="match status" value="1"/>
</dbReference>
<feature type="binding site" evidence="6">
    <location>
        <position position="297"/>
    </location>
    <ligand>
        <name>Ca(2+)</name>
        <dbReference type="ChEBI" id="CHEBI:29108"/>
        <label>1</label>
        <note>catalytic</note>
    </ligand>
</feature>
<dbReference type="InterPro" id="IPR011042">
    <property type="entry name" value="6-blade_b-propeller_TolB-like"/>
</dbReference>
<dbReference type="Pfam" id="PF01731">
    <property type="entry name" value="Arylesterase"/>
    <property type="match status" value="1"/>
</dbReference>
<comment type="similarity">
    <text evidence="1">Belongs to the paraoxonase family.</text>
</comment>
<dbReference type="OrthoDB" id="5307922at2759"/>
<feature type="binding site" evidence="6">
    <location>
        <position position="298"/>
    </location>
    <ligand>
        <name>Ca(2+)</name>
        <dbReference type="ChEBI" id="CHEBI:29108"/>
        <label>1</label>
        <note>catalytic</note>
    </ligand>
</feature>
<keyword evidence="4" id="KW-0325">Glycoprotein</keyword>
<feature type="disulfide bond" description="In form B" evidence="7">
    <location>
        <begin position="52"/>
        <end position="387"/>
    </location>
</feature>
<feature type="binding site" evidence="6">
    <location>
        <position position="64"/>
    </location>
    <ligand>
        <name>Ca(2+)</name>
        <dbReference type="ChEBI" id="CHEBI:29108"/>
        <label>1</label>
        <note>catalytic</note>
    </ligand>
</feature>
<evidence type="ECO:0000256" key="3">
    <source>
        <dbReference type="ARBA" id="ARBA00023157"/>
    </source>
</evidence>
<keyword evidence="2" id="KW-0378">Hydrolase</keyword>
<evidence type="ECO:0000256" key="2">
    <source>
        <dbReference type="ARBA" id="ARBA00022801"/>
    </source>
</evidence>
<dbReference type="Proteomes" id="UP000761534">
    <property type="component" value="Unassembled WGS sequence"/>
</dbReference>
<dbReference type="Gene3D" id="2.120.10.30">
    <property type="entry name" value="TolB, C-terminal domain"/>
    <property type="match status" value="1"/>
</dbReference>
<accession>A0A642VCN3</accession>
<feature type="binding site" evidence="6">
    <location>
        <position position="251"/>
    </location>
    <ligand>
        <name>Ca(2+)</name>
        <dbReference type="ChEBI" id="CHEBI:29108"/>
        <label>1</label>
        <note>catalytic</note>
    </ligand>
</feature>
<evidence type="ECO:0008006" key="10">
    <source>
        <dbReference type="Google" id="ProtNLM"/>
    </source>
</evidence>
<dbReference type="GO" id="GO:0046872">
    <property type="term" value="F:metal ion binding"/>
    <property type="evidence" value="ECO:0007669"/>
    <property type="project" value="UniProtKB-KW"/>
</dbReference>
<sequence>MLRFLIVLVAAFSWYIYNNHEVLVHKWMGFALDLETQILQRVEAPVTNADKCKVVHKEFGACEDLIVDESTGLIYLPCADPALRQVFFPGGGHFNYSGLEEGQNRNKVYLYDPSKDKVVDLELRGYDGEDFINHGLDVLFDEEDNTKRTLFFVNHKNGQSVISVFSHSLGDDHIDHLYDVRDPLISTPNAVTAVGPNAFYTTNDHAFRLPPMRDLVGALGSYGRLSTVIYCEKFGESTRCEKKASRFPYPNGIVSFDNHNKVAVADTMLGAVTIYRRDPASNDLTEIKRVPLGSMLDNIRVNSDGDLIATTLPNPRQIIARLSDMGNKEKRPDSQSIRLSKSDDYSTPEVVYRDNGNYLSFMTGSLIDPSSNKLYGGSVADEGLLICQL</sequence>
<dbReference type="PANTHER" id="PTHR11799:SF12">
    <property type="entry name" value="PARAOXONASE-RELATED"/>
    <property type="match status" value="1"/>
</dbReference>